<evidence type="ECO:0000256" key="7">
    <source>
        <dbReference type="ARBA" id="ARBA00023157"/>
    </source>
</evidence>
<dbReference type="GO" id="GO:0052689">
    <property type="term" value="F:carboxylic ester hydrolase activity"/>
    <property type="evidence" value="ECO:0007669"/>
    <property type="project" value="UniProtKB-KW"/>
</dbReference>
<evidence type="ECO:0000256" key="6">
    <source>
        <dbReference type="ARBA" id="ARBA00022837"/>
    </source>
</evidence>
<comment type="similarity">
    <text evidence="1">Belongs to the tannase family.</text>
</comment>
<keyword evidence="4 8" id="KW-0732">Signal</keyword>
<evidence type="ECO:0000256" key="1">
    <source>
        <dbReference type="ARBA" id="ARBA00006249"/>
    </source>
</evidence>
<organism evidence="9 10">
    <name type="scientific">Croceibacterium salegens</name>
    <dbReference type="NCBI Taxonomy" id="1737568"/>
    <lineage>
        <taxon>Bacteria</taxon>
        <taxon>Pseudomonadati</taxon>
        <taxon>Pseudomonadota</taxon>
        <taxon>Alphaproteobacteria</taxon>
        <taxon>Sphingomonadales</taxon>
        <taxon>Erythrobacteraceae</taxon>
        <taxon>Croceibacterium</taxon>
    </lineage>
</organism>
<dbReference type="OrthoDB" id="7197884at2"/>
<reference evidence="9 10" key="1">
    <citation type="submission" date="2019-12" db="EMBL/GenBank/DDBJ databases">
        <title>Genomic-based taxomic classification of the family Erythrobacteraceae.</title>
        <authorList>
            <person name="Xu L."/>
        </authorList>
    </citation>
    <scope>NUCLEOTIDE SEQUENCE [LARGE SCALE GENOMIC DNA]</scope>
    <source>
        <strain evidence="9 10">MCCC 1K01500</strain>
    </source>
</reference>
<dbReference type="EMBL" id="WTYM01000044">
    <property type="protein sequence ID" value="MXO60109.1"/>
    <property type="molecule type" value="Genomic_DNA"/>
</dbReference>
<accession>A0A6I4SXN7</accession>
<evidence type="ECO:0000256" key="3">
    <source>
        <dbReference type="ARBA" id="ARBA00022723"/>
    </source>
</evidence>
<dbReference type="GO" id="GO:0046872">
    <property type="term" value="F:metal ion binding"/>
    <property type="evidence" value="ECO:0007669"/>
    <property type="project" value="UniProtKB-KW"/>
</dbReference>
<dbReference type="InterPro" id="IPR029058">
    <property type="entry name" value="AB_hydrolase_fold"/>
</dbReference>
<evidence type="ECO:0000256" key="2">
    <source>
        <dbReference type="ARBA" id="ARBA00022487"/>
    </source>
</evidence>
<gene>
    <name evidence="9" type="ORF">GRI89_11225</name>
</gene>
<evidence type="ECO:0000313" key="9">
    <source>
        <dbReference type="EMBL" id="MXO60109.1"/>
    </source>
</evidence>
<dbReference type="PROSITE" id="PS51257">
    <property type="entry name" value="PROKAR_LIPOPROTEIN"/>
    <property type="match status" value="1"/>
</dbReference>
<dbReference type="AlphaFoldDB" id="A0A6I4SXN7"/>
<sequence length="498" mass="51947">MRTASIAAVALLATGCAADTAQSTGPVTFNGVQECSSLDTASLGLAGGQATWVEAKDTLPSYCEVTGMLHPVTGSDIGVVYRLPEGWNGKVYGVGGGGWIGNTDIRTVSEALGRGYATMSTDGGHPIGNVWDNSWAANEEKAKDFSYRAIHEMTAAGKKVAAAYYGKAHTRAYYLGCSTGGRMGLMEAQRFPADYDVVVAGAPVYTLQVQTSSVLRTNVFTQSGGFSAGDLKLAEDAALAQCDADDGLKDGLINNPRACHWDPATIQCTGAKSDSCLSANQVTALKAVYDGIKSPDGQWAMLPMSRGGETTWSFFVATNGEGKDPTQGGGLVGLGPIIFPGRTVDWAHFSPATDVPQVRSSAFAAMYEAKSTDLSKFFGRGGKLLMWHGESDAGPSPVGSADYAKAVMAQNPRAADQYRFFLAPGVAHCGGGPGADVLPLLDTIEAWDSTGKAPDTVVASKRDKSLTRLDCAFPKVAHYNGSGDANDPASWSCKAPAS</sequence>
<keyword evidence="2" id="KW-0719">Serine esterase</keyword>
<dbReference type="PANTHER" id="PTHR33938">
    <property type="entry name" value="FERULOYL ESTERASE B-RELATED"/>
    <property type="match status" value="1"/>
</dbReference>
<dbReference type="SUPFAM" id="SSF53474">
    <property type="entry name" value="alpha/beta-Hydrolases"/>
    <property type="match status" value="1"/>
</dbReference>
<keyword evidence="10" id="KW-1185">Reference proteome</keyword>
<name>A0A6I4SXN7_9SPHN</name>
<evidence type="ECO:0000256" key="4">
    <source>
        <dbReference type="ARBA" id="ARBA00022729"/>
    </source>
</evidence>
<evidence type="ECO:0000256" key="5">
    <source>
        <dbReference type="ARBA" id="ARBA00022801"/>
    </source>
</evidence>
<comment type="caution">
    <text evidence="9">The sequence shown here is derived from an EMBL/GenBank/DDBJ whole genome shotgun (WGS) entry which is preliminary data.</text>
</comment>
<evidence type="ECO:0000256" key="8">
    <source>
        <dbReference type="SAM" id="SignalP"/>
    </source>
</evidence>
<dbReference type="Gene3D" id="3.40.50.1820">
    <property type="entry name" value="alpha/beta hydrolase"/>
    <property type="match status" value="1"/>
</dbReference>
<dbReference type="PANTHER" id="PTHR33938:SF15">
    <property type="entry name" value="FERULOYL ESTERASE B-RELATED"/>
    <property type="match status" value="1"/>
</dbReference>
<dbReference type="Proteomes" id="UP000433652">
    <property type="component" value="Unassembled WGS sequence"/>
</dbReference>
<keyword evidence="3" id="KW-0479">Metal-binding</keyword>
<keyword evidence="6" id="KW-0106">Calcium</keyword>
<keyword evidence="7" id="KW-1015">Disulfide bond</keyword>
<protein>
    <submittedName>
        <fullName evidence="9">Tannase/feruloyl esterase family alpha/beta hydrolase</fullName>
    </submittedName>
</protein>
<feature type="chain" id="PRO_5026252126" evidence="8">
    <location>
        <begin position="22"/>
        <end position="498"/>
    </location>
</feature>
<feature type="signal peptide" evidence="8">
    <location>
        <begin position="1"/>
        <end position="21"/>
    </location>
</feature>
<dbReference type="Pfam" id="PF07519">
    <property type="entry name" value="Tannase"/>
    <property type="match status" value="2"/>
</dbReference>
<evidence type="ECO:0000313" key="10">
    <source>
        <dbReference type="Proteomes" id="UP000433652"/>
    </source>
</evidence>
<dbReference type="RefSeq" id="WP_159795333.1">
    <property type="nucleotide sequence ID" value="NZ_WTYM01000044.1"/>
</dbReference>
<keyword evidence="5 9" id="KW-0378">Hydrolase</keyword>
<dbReference type="InterPro" id="IPR011118">
    <property type="entry name" value="Tannase/feruloyl_esterase"/>
</dbReference>
<proteinExistence type="inferred from homology"/>